<feature type="domain" description="Metallo-beta-lactamase" evidence="1">
    <location>
        <begin position="30"/>
        <end position="219"/>
    </location>
</feature>
<gene>
    <name evidence="2" type="ORF">CU100_19890</name>
</gene>
<comment type="caution">
    <text evidence="2">The sequence shown here is derived from an EMBL/GenBank/DDBJ whole genome shotgun (WGS) entry which is preliminary data.</text>
</comment>
<dbReference type="OrthoDB" id="9803916at2"/>
<protein>
    <submittedName>
        <fullName evidence="2">MBL fold metallo-hydrolase</fullName>
    </submittedName>
</protein>
<organism evidence="2 3">
    <name type="scientific">Phyllobacterium endophyticum</name>
    <dbReference type="NCBI Taxonomy" id="1149773"/>
    <lineage>
        <taxon>Bacteria</taxon>
        <taxon>Pseudomonadati</taxon>
        <taxon>Pseudomonadota</taxon>
        <taxon>Alphaproteobacteria</taxon>
        <taxon>Hyphomicrobiales</taxon>
        <taxon>Phyllobacteriaceae</taxon>
        <taxon>Phyllobacterium</taxon>
    </lineage>
</organism>
<dbReference type="AlphaFoldDB" id="A0A2P7ANW9"/>
<dbReference type="SMART" id="SM00849">
    <property type="entry name" value="Lactamase_B"/>
    <property type="match status" value="1"/>
</dbReference>
<dbReference type="PANTHER" id="PTHR46018:SF2">
    <property type="entry name" value="ZINC PHOSPHODIESTERASE ELAC PROTEIN 1"/>
    <property type="match status" value="1"/>
</dbReference>
<dbReference type="CDD" id="cd07715">
    <property type="entry name" value="TaR3-like_MBL-fold"/>
    <property type="match status" value="1"/>
</dbReference>
<dbReference type="EMBL" id="PGGN01000004">
    <property type="protein sequence ID" value="PSH55906.1"/>
    <property type="molecule type" value="Genomic_DNA"/>
</dbReference>
<proteinExistence type="predicted"/>
<dbReference type="InterPro" id="IPR001279">
    <property type="entry name" value="Metallo-B-lactamas"/>
</dbReference>
<dbReference type="GO" id="GO:0042781">
    <property type="term" value="F:3'-tRNA processing endoribonuclease activity"/>
    <property type="evidence" value="ECO:0007669"/>
    <property type="project" value="TreeGrafter"/>
</dbReference>
<keyword evidence="3" id="KW-1185">Reference proteome</keyword>
<keyword evidence="2" id="KW-0378">Hydrolase</keyword>
<dbReference type="RefSeq" id="WP_106718323.1">
    <property type="nucleotide sequence ID" value="NZ_JACHXT010000001.1"/>
</dbReference>
<evidence type="ECO:0000313" key="3">
    <source>
        <dbReference type="Proteomes" id="UP000241158"/>
    </source>
</evidence>
<dbReference type="InterPro" id="IPR036866">
    <property type="entry name" value="RibonucZ/Hydroxyglut_hydro"/>
</dbReference>
<evidence type="ECO:0000313" key="2">
    <source>
        <dbReference type="EMBL" id="PSH55906.1"/>
    </source>
</evidence>
<dbReference type="SUPFAM" id="SSF56281">
    <property type="entry name" value="Metallo-hydrolase/oxidoreductase"/>
    <property type="match status" value="1"/>
</dbReference>
<dbReference type="Gene3D" id="3.60.15.10">
    <property type="entry name" value="Ribonuclease Z/Hydroxyacylglutathione hydrolase-like"/>
    <property type="match status" value="1"/>
</dbReference>
<sequence>MNDEVFRVKFWGTRGSVSVSGPDFRRYGGNTACIEVQCGKRRLIFDSGTGIRQAGDALTLEGVDNLDIFYTHCHYDHIIGLPYFMPLYNPMMNVRLWSGHLAGIMTTREMVKQFMRPPWFPVEPDICKASLGFRDFRSGDTLEPFPAVAIHTRSLNHPGGCIGYRIEFAGRVLALIYDTEHEAGKLDPIVLELIQNADLVVYDCTYTEDEMPRRFGYGHSTWQHGVLLAKAAKIGRLALFHHAPDRTDDELDAFERLSRERFAGAFAARDFQVIEL</sequence>
<evidence type="ECO:0000259" key="1">
    <source>
        <dbReference type="SMART" id="SM00849"/>
    </source>
</evidence>
<dbReference type="Pfam" id="PF12706">
    <property type="entry name" value="Lactamase_B_2"/>
    <property type="match status" value="1"/>
</dbReference>
<dbReference type="Proteomes" id="UP000241158">
    <property type="component" value="Unassembled WGS sequence"/>
</dbReference>
<name>A0A2P7ANW9_9HYPH</name>
<accession>A0A2P7ANW9</accession>
<reference evidence="3" key="1">
    <citation type="submission" date="2017-11" db="EMBL/GenBank/DDBJ databases">
        <authorList>
            <person name="Kuznetsova I."/>
            <person name="Sazanova A."/>
            <person name="Chirak E."/>
            <person name="Safronova V."/>
            <person name="Willems A."/>
        </authorList>
    </citation>
    <scope>NUCLEOTIDE SEQUENCE [LARGE SCALE GENOMIC DNA]</scope>
    <source>
        <strain evidence="3">PEPV15</strain>
    </source>
</reference>
<dbReference type="PANTHER" id="PTHR46018">
    <property type="entry name" value="ZINC PHOSPHODIESTERASE ELAC PROTEIN 1"/>
    <property type="match status" value="1"/>
</dbReference>